<name>A0ACC3SAN9_9PEZI</name>
<evidence type="ECO:0000313" key="1">
    <source>
        <dbReference type="EMBL" id="KAK8204364.1"/>
    </source>
</evidence>
<evidence type="ECO:0000313" key="2">
    <source>
        <dbReference type="Proteomes" id="UP001320706"/>
    </source>
</evidence>
<comment type="caution">
    <text evidence="1">The sequence shown here is derived from an EMBL/GenBank/DDBJ whole genome shotgun (WGS) entry which is preliminary data.</text>
</comment>
<dbReference type="Proteomes" id="UP001320706">
    <property type="component" value="Unassembled WGS sequence"/>
</dbReference>
<dbReference type="EMBL" id="JAMKPW020000027">
    <property type="protein sequence ID" value="KAK8204364.1"/>
    <property type="molecule type" value="Genomic_DNA"/>
</dbReference>
<organism evidence="1 2">
    <name type="scientific">Zalaria obscura</name>
    <dbReference type="NCBI Taxonomy" id="2024903"/>
    <lineage>
        <taxon>Eukaryota</taxon>
        <taxon>Fungi</taxon>
        <taxon>Dikarya</taxon>
        <taxon>Ascomycota</taxon>
        <taxon>Pezizomycotina</taxon>
        <taxon>Dothideomycetes</taxon>
        <taxon>Dothideomycetidae</taxon>
        <taxon>Dothideales</taxon>
        <taxon>Zalariaceae</taxon>
        <taxon>Zalaria</taxon>
    </lineage>
</organism>
<gene>
    <name evidence="1" type="ORF">M8818_005093</name>
</gene>
<protein>
    <submittedName>
        <fullName evidence="1">Uncharacterized protein</fullName>
    </submittedName>
</protein>
<accession>A0ACC3SAN9</accession>
<sequence length="227" mass="26760">MPVSTYNLPLFGLTREYCEQKTIPITLDDGTSVNIDFYVIVDLKQDEHIKQEHIKQEHTKQEPSTPPAATHKARTRESDDESSGPRKRNNFDSRFEDKQYIANMVYTLVVHLYAKDDQESINKLIAKLQEASQVYTNDKETLGWFVMQDTKDPRAFTIVERYAHESSQKYHLENPYWQTFDKYVIPLLDRPMDLRRLNELVDSDSKEVRVETDEAMWEATRKHQSQK</sequence>
<proteinExistence type="predicted"/>
<reference evidence="1" key="1">
    <citation type="submission" date="2024-02" db="EMBL/GenBank/DDBJ databases">
        <title>Metagenome Assembled Genome of Zalaria obscura JY119.</title>
        <authorList>
            <person name="Vighnesh L."/>
            <person name="Jagadeeshwari U."/>
            <person name="Venkata Ramana C."/>
            <person name="Sasikala C."/>
        </authorList>
    </citation>
    <scope>NUCLEOTIDE SEQUENCE</scope>
    <source>
        <strain evidence="1">JY119</strain>
    </source>
</reference>
<keyword evidence="2" id="KW-1185">Reference proteome</keyword>